<dbReference type="InterPro" id="IPR023346">
    <property type="entry name" value="Lysozyme-like_dom_sf"/>
</dbReference>
<dbReference type="OrthoDB" id="9815002at2"/>
<comment type="caution">
    <text evidence="2">The sequence shown here is derived from an EMBL/GenBank/DDBJ whole genome shotgun (WGS) entry which is preliminary data.</text>
</comment>
<dbReference type="PANTHER" id="PTHR37423">
    <property type="entry name" value="SOLUBLE LYTIC MUREIN TRANSGLYCOSYLASE-RELATED"/>
    <property type="match status" value="1"/>
</dbReference>
<proteinExistence type="predicted"/>
<organism evidence="2 3">
    <name type="scientific">Paenibacillus oryzisoli</name>
    <dbReference type="NCBI Taxonomy" id="1850517"/>
    <lineage>
        <taxon>Bacteria</taxon>
        <taxon>Bacillati</taxon>
        <taxon>Bacillota</taxon>
        <taxon>Bacilli</taxon>
        <taxon>Bacillales</taxon>
        <taxon>Paenibacillaceae</taxon>
        <taxon>Paenibacillus</taxon>
    </lineage>
</organism>
<dbReference type="Gene3D" id="1.10.530.10">
    <property type="match status" value="1"/>
</dbReference>
<feature type="domain" description="Transglycosylase SLT" evidence="1">
    <location>
        <begin position="105"/>
        <end position="202"/>
    </location>
</feature>
<dbReference type="Proteomes" id="UP000078454">
    <property type="component" value="Unassembled WGS sequence"/>
</dbReference>
<name>A0A197ZXG1_9BACL</name>
<dbReference type="SUPFAM" id="SSF53955">
    <property type="entry name" value="Lysozyme-like"/>
    <property type="match status" value="1"/>
</dbReference>
<dbReference type="PANTHER" id="PTHR37423:SF2">
    <property type="entry name" value="MEMBRANE-BOUND LYTIC MUREIN TRANSGLYCOSYLASE C"/>
    <property type="match status" value="1"/>
</dbReference>
<evidence type="ECO:0000313" key="2">
    <source>
        <dbReference type="EMBL" id="OAS13670.1"/>
    </source>
</evidence>
<gene>
    <name evidence="2" type="ORF">A8708_24805</name>
</gene>
<evidence type="ECO:0000259" key="1">
    <source>
        <dbReference type="Pfam" id="PF01464"/>
    </source>
</evidence>
<keyword evidence="3" id="KW-1185">Reference proteome</keyword>
<dbReference type="CDD" id="cd16896">
    <property type="entry name" value="LT_Slt70-like"/>
    <property type="match status" value="1"/>
</dbReference>
<dbReference type="STRING" id="1850517.A8708_24805"/>
<protein>
    <recommendedName>
        <fullName evidence="1">Transglycosylase SLT domain-containing protein</fullName>
    </recommendedName>
</protein>
<dbReference type="InterPro" id="IPR008258">
    <property type="entry name" value="Transglycosylase_SLT_dom_1"/>
</dbReference>
<dbReference type="AlphaFoldDB" id="A0A197ZXG1"/>
<dbReference type="RefSeq" id="WP_068670749.1">
    <property type="nucleotide sequence ID" value="NZ_LYPB01000092.1"/>
</dbReference>
<evidence type="ECO:0000313" key="3">
    <source>
        <dbReference type="Proteomes" id="UP000078454"/>
    </source>
</evidence>
<dbReference type="EMBL" id="LYPB01000092">
    <property type="protein sequence ID" value="OAS13670.1"/>
    <property type="molecule type" value="Genomic_DNA"/>
</dbReference>
<dbReference type="Pfam" id="PF01464">
    <property type="entry name" value="SLT"/>
    <property type="match status" value="1"/>
</dbReference>
<accession>A0A197ZXG1</accession>
<sequence>MNSITNTQGIDPRVLKELLQLQTMSKISLFADNPSSSSIDESSDFSELLNTLLGQGVSSGVDTLDESNLNLSLSSLPSALGALNKSYTPLQSLTQSTAAPQFEGLIGQASLKYGVDSSLVKAVIQQESSFNHQAVSSAGAKGLMQLMDGTSSGYGVTNPFDPKQNIDAGTNFLSGLLKKYNGNEGVALAAYNAGPGRVDRLGIKTDQDLTAKLQFLPKETQAYVSKVLNHRTNFAQ</sequence>
<reference evidence="2 3" key="1">
    <citation type="submission" date="2016-05" db="EMBL/GenBank/DDBJ databases">
        <title>Paenibacillus sp. 1ZS3-15 nov., isolated from the rhizosphere soil.</title>
        <authorList>
            <person name="Zhang X.X."/>
            <person name="Zhang J."/>
        </authorList>
    </citation>
    <scope>NUCLEOTIDE SEQUENCE [LARGE SCALE GENOMIC DNA]</scope>
    <source>
        <strain evidence="2 3">1ZS3-15</strain>
    </source>
</reference>